<dbReference type="Proteomes" id="UP000242913">
    <property type="component" value="Unassembled WGS sequence"/>
</dbReference>
<dbReference type="EMBL" id="KZ269978">
    <property type="protein sequence ID" value="OZC12094.1"/>
    <property type="molecule type" value="Genomic_DNA"/>
</dbReference>
<name>A0A238C411_9BILA</name>
<sequence length="167" mass="18863">MVEGQNPDTTEILKKQNMRHRNGQSSIALAFNDLSDVQMIVTGRNESSDGMCRTSIYLCKPFSINRAETVNQWLVNALIIFKITSSYTHMLEVILAKCTSESQKRANRHNTNASSSLSVYGVCWDDFQILVWLTLGLLAEELYEIALRANRSNEQNLCESVPADCRI</sequence>
<gene>
    <name evidence="1" type="ORF">X798_00613</name>
</gene>
<proteinExistence type="predicted"/>
<evidence type="ECO:0000313" key="1">
    <source>
        <dbReference type="EMBL" id="OZC12094.1"/>
    </source>
</evidence>
<reference evidence="1 2" key="1">
    <citation type="submission" date="2015-12" db="EMBL/GenBank/DDBJ databases">
        <title>Draft genome of the nematode, Onchocerca flexuosa.</title>
        <authorList>
            <person name="Mitreva M."/>
        </authorList>
    </citation>
    <scope>NUCLEOTIDE SEQUENCE [LARGE SCALE GENOMIC DNA]</scope>
    <source>
        <strain evidence="1">Red Deer</strain>
    </source>
</reference>
<dbReference type="AlphaFoldDB" id="A0A238C411"/>
<accession>A0A238C411</accession>
<organism evidence="1 2">
    <name type="scientific">Onchocerca flexuosa</name>
    <dbReference type="NCBI Taxonomy" id="387005"/>
    <lineage>
        <taxon>Eukaryota</taxon>
        <taxon>Metazoa</taxon>
        <taxon>Ecdysozoa</taxon>
        <taxon>Nematoda</taxon>
        <taxon>Chromadorea</taxon>
        <taxon>Rhabditida</taxon>
        <taxon>Spirurina</taxon>
        <taxon>Spiruromorpha</taxon>
        <taxon>Filarioidea</taxon>
        <taxon>Onchocercidae</taxon>
        <taxon>Onchocerca</taxon>
    </lineage>
</organism>
<protein>
    <submittedName>
        <fullName evidence="1">Uncharacterized protein</fullName>
    </submittedName>
</protein>
<evidence type="ECO:0000313" key="2">
    <source>
        <dbReference type="Proteomes" id="UP000242913"/>
    </source>
</evidence>
<keyword evidence="2" id="KW-1185">Reference proteome</keyword>